<evidence type="ECO:0000256" key="4">
    <source>
        <dbReference type="ARBA" id="ARBA00022679"/>
    </source>
</evidence>
<keyword evidence="3" id="KW-0328">Glycosyltransferase</keyword>
<feature type="domain" description="Glycosyltransferase RgtA/B/C/D-like" evidence="9">
    <location>
        <begin position="69"/>
        <end position="219"/>
    </location>
</feature>
<evidence type="ECO:0000313" key="11">
    <source>
        <dbReference type="Proteomes" id="UP000034176"/>
    </source>
</evidence>
<feature type="transmembrane region" description="Helical" evidence="8">
    <location>
        <begin position="384"/>
        <end position="405"/>
    </location>
</feature>
<comment type="caution">
    <text evidence="10">The sequence shown here is derived from an EMBL/GenBank/DDBJ whole genome shotgun (WGS) entry which is preliminary data.</text>
</comment>
<dbReference type="GO" id="GO:0016763">
    <property type="term" value="F:pentosyltransferase activity"/>
    <property type="evidence" value="ECO:0007669"/>
    <property type="project" value="TreeGrafter"/>
</dbReference>
<evidence type="ECO:0000256" key="8">
    <source>
        <dbReference type="SAM" id="Phobius"/>
    </source>
</evidence>
<evidence type="ECO:0000256" key="6">
    <source>
        <dbReference type="ARBA" id="ARBA00022989"/>
    </source>
</evidence>
<dbReference type="EMBL" id="LBPN01000002">
    <property type="protein sequence ID" value="KKP59887.1"/>
    <property type="molecule type" value="Genomic_DNA"/>
</dbReference>
<proteinExistence type="predicted"/>
<comment type="subcellular location">
    <subcellularLocation>
        <location evidence="1">Cell membrane</location>
        <topology evidence="1">Multi-pass membrane protein</topology>
    </subcellularLocation>
</comment>
<protein>
    <recommendedName>
        <fullName evidence="9">Glycosyltransferase RgtA/B/C/D-like domain-containing protein</fullName>
    </recommendedName>
</protein>
<reference evidence="10 11" key="1">
    <citation type="journal article" date="2015" name="Nature">
        <title>rRNA introns, odd ribosomes, and small enigmatic genomes across a large radiation of phyla.</title>
        <authorList>
            <person name="Brown C.T."/>
            <person name="Hug L.A."/>
            <person name="Thomas B.C."/>
            <person name="Sharon I."/>
            <person name="Castelle C.J."/>
            <person name="Singh A."/>
            <person name="Wilkins M.J."/>
            <person name="Williams K.H."/>
            <person name="Banfield J.F."/>
        </authorList>
    </citation>
    <scope>NUCLEOTIDE SEQUENCE [LARGE SCALE GENOMIC DNA]</scope>
</reference>
<dbReference type="GO" id="GO:0009103">
    <property type="term" value="P:lipopolysaccharide biosynthetic process"/>
    <property type="evidence" value="ECO:0007669"/>
    <property type="project" value="UniProtKB-ARBA"/>
</dbReference>
<feature type="transmembrane region" description="Helical" evidence="8">
    <location>
        <begin position="96"/>
        <end position="113"/>
    </location>
</feature>
<evidence type="ECO:0000259" key="9">
    <source>
        <dbReference type="Pfam" id="PF13231"/>
    </source>
</evidence>
<keyword evidence="7 8" id="KW-0472">Membrane</keyword>
<dbReference type="STRING" id="1618434.UR52_C0002G0115"/>
<keyword evidence="2" id="KW-1003">Cell membrane</keyword>
<feature type="transmembrane region" description="Helical" evidence="8">
    <location>
        <begin position="304"/>
        <end position="321"/>
    </location>
</feature>
<feature type="transmembrane region" description="Helical" evidence="8">
    <location>
        <begin position="328"/>
        <end position="349"/>
    </location>
</feature>
<organism evidence="10 11">
    <name type="scientific">Candidatus Gottesmanbacteria bacterium GW2011_GWA1_34_13</name>
    <dbReference type="NCBI Taxonomy" id="1618434"/>
    <lineage>
        <taxon>Bacteria</taxon>
        <taxon>Candidatus Gottesmaniibacteriota</taxon>
    </lineage>
</organism>
<feature type="transmembrane region" description="Helical" evidence="8">
    <location>
        <begin position="178"/>
        <end position="198"/>
    </location>
</feature>
<evidence type="ECO:0000256" key="3">
    <source>
        <dbReference type="ARBA" id="ARBA00022676"/>
    </source>
</evidence>
<dbReference type="InterPro" id="IPR050297">
    <property type="entry name" value="LipidA_mod_glycosyltrf_83"/>
</dbReference>
<feature type="transmembrane region" description="Helical" evidence="8">
    <location>
        <begin position="139"/>
        <end position="158"/>
    </location>
</feature>
<sequence length="543" mass="62944">MHLSRISFLILVICILGFFIRVFQLTQIPNSLSADEVAFGYNAYSILKTGRDEFGRNYPFYLQSFDDSKSPLLAYALIPFVGLLGLNAFAIRFPSVIFGTLAILLFYLLTYELSKNKKLSLLTCLFAAISPWMIQYSRVAIDMEISLFLALLGIYIFLKGQVNKYYLPVSAVIFGLAFYAYHSSRFWVVVFGFILLILYRRINRYLMFSLILFILMTIPYLSLLIKDNAGLRLYAVSVFADQEKKIQESKILLKEKQENIFGANLIHNRRILFFNQAINGYLYILNPEILFSPNRNNQISTTRLFYLWQLPLLLIGCIYLFKNKHIRWLIIGWLIVGYIPGGLTSLPVFDRRIFLNSYPLLFLAALGFLSIYNEIKPWEKSRLLLKFLFVILVSGSVFIYVHSYFIHGPREVVELWGNGMKEIVSVSQQNSSKYEKVYVSLNLNQTLIFYLFYTQYPPEKYLSEGGTISGGYLDERNKFANFIFKFITPKDYSEKNLYVWKVSEDFPCLKINQIVYLTNGTPLANIGEYQPNLPLCIRSLKPL</sequence>
<keyword evidence="5 8" id="KW-0812">Transmembrane</keyword>
<dbReference type="Proteomes" id="UP000034176">
    <property type="component" value="Unassembled WGS sequence"/>
</dbReference>
<dbReference type="PANTHER" id="PTHR33908:SF11">
    <property type="entry name" value="MEMBRANE PROTEIN"/>
    <property type="match status" value="1"/>
</dbReference>
<evidence type="ECO:0000256" key="7">
    <source>
        <dbReference type="ARBA" id="ARBA00023136"/>
    </source>
</evidence>
<name>A0A0G0DXK7_9BACT</name>
<dbReference type="InterPro" id="IPR038731">
    <property type="entry name" value="RgtA/B/C-like"/>
</dbReference>
<dbReference type="AlphaFoldDB" id="A0A0G0DXK7"/>
<evidence type="ECO:0000256" key="5">
    <source>
        <dbReference type="ARBA" id="ARBA00022692"/>
    </source>
</evidence>
<feature type="transmembrane region" description="Helical" evidence="8">
    <location>
        <begin position="6"/>
        <end position="23"/>
    </location>
</feature>
<keyword evidence="6 8" id="KW-1133">Transmembrane helix</keyword>
<feature type="transmembrane region" description="Helical" evidence="8">
    <location>
        <begin position="205"/>
        <end position="225"/>
    </location>
</feature>
<feature type="transmembrane region" description="Helical" evidence="8">
    <location>
        <begin position="355"/>
        <end position="372"/>
    </location>
</feature>
<gene>
    <name evidence="10" type="ORF">UR52_C0002G0115</name>
</gene>
<evidence type="ECO:0000313" key="10">
    <source>
        <dbReference type="EMBL" id="KKP59887.1"/>
    </source>
</evidence>
<dbReference type="Pfam" id="PF13231">
    <property type="entry name" value="PMT_2"/>
    <property type="match status" value="1"/>
</dbReference>
<evidence type="ECO:0000256" key="1">
    <source>
        <dbReference type="ARBA" id="ARBA00004651"/>
    </source>
</evidence>
<dbReference type="GO" id="GO:0005886">
    <property type="term" value="C:plasma membrane"/>
    <property type="evidence" value="ECO:0007669"/>
    <property type="project" value="UniProtKB-SubCell"/>
</dbReference>
<accession>A0A0G0DXK7</accession>
<dbReference type="PANTHER" id="PTHR33908">
    <property type="entry name" value="MANNOSYLTRANSFERASE YKCB-RELATED"/>
    <property type="match status" value="1"/>
</dbReference>
<evidence type="ECO:0000256" key="2">
    <source>
        <dbReference type="ARBA" id="ARBA00022475"/>
    </source>
</evidence>
<keyword evidence="4" id="KW-0808">Transferase</keyword>